<sequence length="160" mass="17444">MKTRLSIAALSLLLTAPAFAQQQASDVAGVWETASGGYVQLYEDNGEWKGMIVGSKSGEARYDKNNPDESKRDRRLLGITILEGLEYVGDGEFENGEIYDPNNGKTYKAKATQTGPDTLDARGYIGISLIGKTQTWHRVPPDTENVHQDLLHESITGGGE</sequence>
<feature type="domain" description="DUF2147" evidence="3">
    <location>
        <begin position="29"/>
        <end position="138"/>
    </location>
</feature>
<feature type="compositionally biased region" description="Basic and acidic residues" evidence="1">
    <location>
        <begin position="140"/>
        <end position="152"/>
    </location>
</feature>
<feature type="signal peptide" evidence="2">
    <location>
        <begin position="1"/>
        <end position="20"/>
    </location>
</feature>
<dbReference type="Pfam" id="PF09917">
    <property type="entry name" value="DUF2147"/>
    <property type="match status" value="1"/>
</dbReference>
<dbReference type="EMBL" id="AYKH01000044">
    <property type="protein sequence ID" value="ROO24053.1"/>
    <property type="molecule type" value="Genomic_DNA"/>
</dbReference>
<dbReference type="RefSeq" id="WP_123632406.1">
    <property type="nucleotide sequence ID" value="NZ_AYKH01000044.1"/>
</dbReference>
<evidence type="ECO:0000256" key="1">
    <source>
        <dbReference type="SAM" id="MobiDB-lite"/>
    </source>
</evidence>
<keyword evidence="2" id="KW-0732">Signal</keyword>
<evidence type="ECO:0000256" key="2">
    <source>
        <dbReference type="SAM" id="SignalP"/>
    </source>
</evidence>
<evidence type="ECO:0000259" key="3">
    <source>
        <dbReference type="Pfam" id="PF09917"/>
    </source>
</evidence>
<reference evidence="4 5" key="1">
    <citation type="submission" date="2013-10" db="EMBL/GenBank/DDBJ databases">
        <title>Salinisphaera orenii MK-B5 Genome Sequencing.</title>
        <authorList>
            <person name="Lai Q."/>
            <person name="Li C."/>
            <person name="Shao Z."/>
        </authorList>
    </citation>
    <scope>NUCLEOTIDE SEQUENCE [LARGE SCALE GENOMIC DNA]</scope>
    <source>
        <strain evidence="4 5">MK-B5</strain>
    </source>
</reference>
<gene>
    <name evidence="4" type="ORF">SAOR_16640</name>
</gene>
<dbReference type="InterPro" id="IPR019223">
    <property type="entry name" value="DUF2147"/>
</dbReference>
<proteinExistence type="predicted"/>
<dbReference type="Proteomes" id="UP000283993">
    <property type="component" value="Unassembled WGS sequence"/>
</dbReference>
<evidence type="ECO:0000313" key="4">
    <source>
        <dbReference type="EMBL" id="ROO24053.1"/>
    </source>
</evidence>
<protein>
    <submittedName>
        <fullName evidence="4">Signal peptide protein</fullName>
    </submittedName>
</protein>
<keyword evidence="5" id="KW-1185">Reference proteome</keyword>
<dbReference type="PANTHER" id="PTHR36919">
    <property type="entry name" value="BLR1215 PROTEIN"/>
    <property type="match status" value="1"/>
</dbReference>
<accession>A0A423PEW0</accession>
<feature type="chain" id="PRO_5019372412" evidence="2">
    <location>
        <begin position="21"/>
        <end position="160"/>
    </location>
</feature>
<name>A0A423PEW0_9GAMM</name>
<dbReference type="PANTHER" id="PTHR36919:SF2">
    <property type="entry name" value="BLL6627 PROTEIN"/>
    <property type="match status" value="1"/>
</dbReference>
<dbReference type="AlphaFoldDB" id="A0A423PEW0"/>
<feature type="region of interest" description="Disordered" evidence="1">
    <location>
        <begin position="140"/>
        <end position="160"/>
    </location>
</feature>
<organism evidence="4 5">
    <name type="scientific">Salinisphaera orenii MK-B5</name>
    <dbReference type="NCBI Taxonomy" id="856730"/>
    <lineage>
        <taxon>Bacteria</taxon>
        <taxon>Pseudomonadati</taxon>
        <taxon>Pseudomonadota</taxon>
        <taxon>Gammaproteobacteria</taxon>
        <taxon>Salinisphaerales</taxon>
        <taxon>Salinisphaeraceae</taxon>
        <taxon>Salinisphaera</taxon>
    </lineage>
</organism>
<evidence type="ECO:0000313" key="5">
    <source>
        <dbReference type="Proteomes" id="UP000283993"/>
    </source>
</evidence>
<dbReference type="Gene3D" id="2.40.128.520">
    <property type="match status" value="1"/>
</dbReference>
<comment type="caution">
    <text evidence="4">The sequence shown here is derived from an EMBL/GenBank/DDBJ whole genome shotgun (WGS) entry which is preliminary data.</text>
</comment>